<dbReference type="Pfam" id="PF00324">
    <property type="entry name" value="AA_permease"/>
    <property type="match status" value="1"/>
</dbReference>
<dbReference type="Proteomes" id="UP000001283">
    <property type="component" value="Chromosome"/>
</dbReference>
<dbReference type="Gene3D" id="1.20.1740.10">
    <property type="entry name" value="Amino acid/polyamine transporter I"/>
    <property type="match status" value="1"/>
</dbReference>
<feature type="transmembrane region" description="Helical" evidence="7">
    <location>
        <begin position="49"/>
        <end position="71"/>
    </location>
</feature>
<feature type="domain" description="Amino acid permease/ SLC12A" evidence="8">
    <location>
        <begin position="18"/>
        <end position="87"/>
    </location>
</feature>
<evidence type="ECO:0000259" key="8">
    <source>
        <dbReference type="Pfam" id="PF00324"/>
    </source>
</evidence>
<organism evidence="9 10">
    <name type="scientific">Priestia megaterium (strain WSH-002)</name>
    <name type="common">Bacillus megaterium</name>
    <dbReference type="NCBI Taxonomy" id="1006007"/>
    <lineage>
        <taxon>Bacteria</taxon>
        <taxon>Bacillati</taxon>
        <taxon>Bacillota</taxon>
        <taxon>Bacilli</taxon>
        <taxon>Bacillales</taxon>
        <taxon>Bacillaceae</taxon>
        <taxon>Priestia</taxon>
    </lineage>
</organism>
<dbReference type="InterPro" id="IPR004841">
    <property type="entry name" value="AA-permease/SLC12A_dom"/>
</dbReference>
<dbReference type="PANTHER" id="PTHR43495:SF5">
    <property type="entry name" value="GAMMA-AMINOBUTYRIC ACID PERMEASE"/>
    <property type="match status" value="1"/>
</dbReference>
<dbReference type="GO" id="GO:0005886">
    <property type="term" value="C:plasma membrane"/>
    <property type="evidence" value="ECO:0007669"/>
    <property type="project" value="UniProtKB-SubCell"/>
</dbReference>
<accession>A0A8D3X336</accession>
<evidence type="ECO:0000256" key="2">
    <source>
        <dbReference type="ARBA" id="ARBA00022448"/>
    </source>
</evidence>
<evidence type="ECO:0000256" key="6">
    <source>
        <dbReference type="ARBA" id="ARBA00023136"/>
    </source>
</evidence>
<protein>
    <submittedName>
        <fullName evidence="9">Amino acid ABC transporter, permease protein</fullName>
    </submittedName>
</protein>
<keyword evidence="3 7" id="KW-0812">Transmembrane</keyword>
<keyword evidence="2" id="KW-0813">Transport</keyword>
<dbReference type="InterPro" id="IPR004840">
    <property type="entry name" value="Amino_acid_permease_CS"/>
</dbReference>
<name>A0A8D3X336_PRIMW</name>
<keyword evidence="6 7" id="KW-0472">Membrane</keyword>
<dbReference type="PROSITE" id="PS00218">
    <property type="entry name" value="AMINO_ACID_PERMEASE_1"/>
    <property type="match status" value="1"/>
</dbReference>
<evidence type="ECO:0000256" key="3">
    <source>
        <dbReference type="ARBA" id="ARBA00022692"/>
    </source>
</evidence>
<feature type="transmembrane region" description="Helical" evidence="7">
    <location>
        <begin position="20"/>
        <end position="43"/>
    </location>
</feature>
<evidence type="ECO:0000313" key="9">
    <source>
        <dbReference type="EMBL" id="AEN91471.1"/>
    </source>
</evidence>
<dbReference type="AlphaFoldDB" id="A0A8D3X336"/>
<gene>
    <name evidence="9" type="primary">rocC</name>
    <name evidence="9" type="ORF">BMWSH_4593</name>
</gene>
<evidence type="ECO:0000256" key="5">
    <source>
        <dbReference type="ARBA" id="ARBA00022989"/>
    </source>
</evidence>
<sequence length="109" mass="12153">MNRHTEQNQLQRTMKSRHLFMIALGGVIGTGLFLGSGFTISQAGPGGAILAYIIGGFLMYLVMLCLGELAVAMPVSGSFQEYATRFFRTFYRLYDWMAVLVQLGKYDRA</sequence>
<evidence type="ECO:0000256" key="7">
    <source>
        <dbReference type="SAM" id="Phobius"/>
    </source>
</evidence>
<evidence type="ECO:0000313" key="10">
    <source>
        <dbReference type="Proteomes" id="UP000001283"/>
    </source>
</evidence>
<dbReference type="GO" id="GO:0055085">
    <property type="term" value="P:transmembrane transport"/>
    <property type="evidence" value="ECO:0007669"/>
    <property type="project" value="InterPro"/>
</dbReference>
<dbReference type="EMBL" id="CP003017">
    <property type="protein sequence ID" value="AEN91471.1"/>
    <property type="molecule type" value="Genomic_DNA"/>
</dbReference>
<dbReference type="GO" id="GO:0006865">
    <property type="term" value="P:amino acid transport"/>
    <property type="evidence" value="ECO:0007669"/>
    <property type="project" value="UniProtKB-KW"/>
</dbReference>
<dbReference type="KEGG" id="bmh:BMWSH_4593"/>
<reference evidence="9 10" key="1">
    <citation type="journal article" date="2011" name="J. Bacteriol.">
        <title>Complete genome sequence of the industrial strain Bacillus megaterium WSH-002.</title>
        <authorList>
            <person name="Liu L."/>
            <person name="Li Y."/>
            <person name="Zhang J."/>
            <person name="Zou W."/>
            <person name="Zhou Z."/>
            <person name="Liu J."/>
            <person name="Li X."/>
            <person name="Wang L."/>
            <person name="Chen J."/>
        </authorList>
    </citation>
    <scope>NUCLEOTIDE SEQUENCE [LARGE SCALE GENOMIC DNA]</scope>
    <source>
        <strain evidence="9 10">WSH-002</strain>
    </source>
</reference>
<evidence type="ECO:0000256" key="1">
    <source>
        <dbReference type="ARBA" id="ARBA00004651"/>
    </source>
</evidence>
<keyword evidence="4" id="KW-0029">Amino-acid transport</keyword>
<keyword evidence="5 7" id="KW-1133">Transmembrane helix</keyword>
<dbReference type="PANTHER" id="PTHR43495">
    <property type="entry name" value="GABA PERMEASE"/>
    <property type="match status" value="1"/>
</dbReference>
<evidence type="ECO:0000256" key="4">
    <source>
        <dbReference type="ARBA" id="ARBA00022970"/>
    </source>
</evidence>
<comment type="subcellular location">
    <subcellularLocation>
        <location evidence="1">Cell membrane</location>
        <topology evidence="1">Multi-pass membrane protein</topology>
    </subcellularLocation>
</comment>
<proteinExistence type="predicted"/>